<feature type="transmembrane region" description="Helical" evidence="6">
    <location>
        <begin position="451"/>
        <end position="473"/>
    </location>
</feature>
<keyword evidence="4 6" id="KW-1133">Transmembrane helix</keyword>
<evidence type="ECO:0000313" key="7">
    <source>
        <dbReference type="EMBL" id="BAT71102.1"/>
    </source>
</evidence>
<gene>
    <name evidence="7" type="ORF">TST_0294</name>
</gene>
<dbReference type="PRINTS" id="PR00176">
    <property type="entry name" value="NANEUSMPORT"/>
</dbReference>
<dbReference type="InterPro" id="IPR000175">
    <property type="entry name" value="Na/ntran_symport"/>
</dbReference>
<keyword evidence="3 6" id="KW-0812">Transmembrane</keyword>
<feature type="transmembrane region" description="Helical" evidence="6">
    <location>
        <begin position="13"/>
        <end position="34"/>
    </location>
</feature>
<comment type="subcellular location">
    <subcellularLocation>
        <location evidence="1">Membrane</location>
        <topology evidence="1">Multi-pass membrane protein</topology>
    </subcellularLocation>
</comment>
<feature type="transmembrane region" description="Helical" evidence="6">
    <location>
        <begin position="383"/>
        <end position="403"/>
    </location>
</feature>
<dbReference type="PROSITE" id="PS50267">
    <property type="entry name" value="NA_NEUROTRAN_SYMP_3"/>
    <property type="match status" value="1"/>
</dbReference>
<organism evidence="7 8">
    <name type="scientific">Thermosulfidibacter takaii (strain DSM 17441 / JCM 13301 / NBRC 103674 / ABI70S6)</name>
    <dbReference type="NCBI Taxonomy" id="1298851"/>
    <lineage>
        <taxon>Bacteria</taxon>
        <taxon>Pseudomonadati</taxon>
        <taxon>Thermosulfidibacterota</taxon>
        <taxon>Thermosulfidibacteria</taxon>
        <taxon>Thermosulfidibacterales</taxon>
        <taxon>Thermosulfidibacteraceae</taxon>
    </lineage>
</organism>
<evidence type="ECO:0000256" key="3">
    <source>
        <dbReference type="ARBA" id="ARBA00022692"/>
    </source>
</evidence>
<feature type="transmembrane region" description="Helical" evidence="6">
    <location>
        <begin position="171"/>
        <end position="190"/>
    </location>
</feature>
<dbReference type="GO" id="GO:0016020">
    <property type="term" value="C:membrane"/>
    <property type="evidence" value="ECO:0007669"/>
    <property type="project" value="UniProtKB-SubCell"/>
</dbReference>
<name>A0A0S3QRZ1_THET7</name>
<dbReference type="NCBIfam" id="NF037979">
    <property type="entry name" value="Na_transp"/>
    <property type="match status" value="1"/>
</dbReference>
<dbReference type="RefSeq" id="WP_068548994.1">
    <property type="nucleotide sequence ID" value="NZ_AP013035.1"/>
</dbReference>
<evidence type="ECO:0000256" key="6">
    <source>
        <dbReference type="SAM" id="Phobius"/>
    </source>
</evidence>
<keyword evidence="8" id="KW-1185">Reference proteome</keyword>
<evidence type="ECO:0000256" key="2">
    <source>
        <dbReference type="ARBA" id="ARBA00022448"/>
    </source>
</evidence>
<dbReference type="STRING" id="1298851.TST_0294"/>
<feature type="transmembrane region" description="Helical" evidence="6">
    <location>
        <begin position="294"/>
        <end position="319"/>
    </location>
</feature>
<feature type="transmembrane region" description="Helical" evidence="6">
    <location>
        <begin position="99"/>
        <end position="117"/>
    </location>
</feature>
<evidence type="ECO:0000313" key="8">
    <source>
        <dbReference type="Proteomes" id="UP000063234"/>
    </source>
</evidence>
<protein>
    <submittedName>
        <fullName evidence="7">Sodium:neurotransmitter symporter, NSS family</fullName>
    </submittedName>
</protein>
<feature type="transmembrane region" description="Helical" evidence="6">
    <location>
        <begin position="409"/>
        <end position="431"/>
    </location>
</feature>
<dbReference type="Pfam" id="PF00209">
    <property type="entry name" value="SNF"/>
    <property type="match status" value="1"/>
</dbReference>
<feature type="transmembrane region" description="Helical" evidence="6">
    <location>
        <begin position="202"/>
        <end position="219"/>
    </location>
</feature>
<sequence length="516" mass="57331">MGKEVEFNGREKWATKIGLILAMAGNAIGLGNFLRFPVQAAENGGGAFMIPYLVALVLIGIPLMWVEWAMGRYGGSVLGHGTTPGIFYEMTGRKRWAKILGAIGLWIPMVVSIYYIYVESWTLGYALKFAMGMVPKVKAAVGGTQTEYLKPFKEFLTNYLGADGKFYKPTFAYAVFLLTFAINYYILYRGITKGIEAFAKRAMPLLYVMAVILLVRVFLLKTPNGDAVQGLGFLWTPDFEALKKPDVWIAAAGQVFFTLSLGFSAIVAFASYIDRDDDIALSGLTTTSLNEFAEVILGGSIAIPAAVAFFGVAGTVSIAKSGAFNLGFVSLPAIFVNTPGGMFFGFLWFFLLFFAGLTSSIAITQPFITFLQDDFGFSRRKAVTFTMLLIFVVVQFVIFIPGVLDEMDFWAGTIGLVVFAFIEIVIFFWLFGSDKAWEEMNRGGLITIPRFFYYVTKYITPVFLAILIGVWFVQYIPKFIKNYSWQVMIARVIMLVLFVLFAFMALRANNKGEVTK</sequence>
<dbReference type="InterPro" id="IPR037272">
    <property type="entry name" value="SNS_sf"/>
</dbReference>
<keyword evidence="5 6" id="KW-0472">Membrane</keyword>
<keyword evidence="2" id="KW-0813">Transport</keyword>
<dbReference type="OrthoDB" id="9762833at2"/>
<dbReference type="EMBL" id="AP013035">
    <property type="protein sequence ID" value="BAT71102.1"/>
    <property type="molecule type" value="Genomic_DNA"/>
</dbReference>
<dbReference type="Proteomes" id="UP000063234">
    <property type="component" value="Chromosome"/>
</dbReference>
<dbReference type="KEGG" id="ttk:TST_0294"/>
<feature type="transmembrane region" description="Helical" evidence="6">
    <location>
        <begin position="46"/>
        <end position="66"/>
    </location>
</feature>
<evidence type="ECO:0000256" key="1">
    <source>
        <dbReference type="ARBA" id="ARBA00004141"/>
    </source>
</evidence>
<evidence type="ECO:0000256" key="5">
    <source>
        <dbReference type="ARBA" id="ARBA00023136"/>
    </source>
</evidence>
<feature type="transmembrane region" description="Helical" evidence="6">
    <location>
        <begin position="485"/>
        <end position="506"/>
    </location>
</feature>
<dbReference type="PANTHER" id="PTHR42948">
    <property type="entry name" value="TRANSPORTER"/>
    <property type="match status" value="1"/>
</dbReference>
<accession>A0A0S3QRZ1</accession>
<reference evidence="8" key="1">
    <citation type="journal article" date="2018" name="Science">
        <title>A primordial and reversible TCA cycle in a facultatively chemolithoautotrophic thermophile.</title>
        <authorList>
            <person name="Nunoura T."/>
            <person name="Chikaraishi Y."/>
            <person name="Izaki R."/>
            <person name="Suwa T."/>
            <person name="Sato T."/>
            <person name="Harada T."/>
            <person name="Mori K."/>
            <person name="Kato Y."/>
            <person name="Miyazaki M."/>
            <person name="Shimamura S."/>
            <person name="Yanagawa K."/>
            <person name="Shuto A."/>
            <person name="Ohkouchi N."/>
            <person name="Fujita N."/>
            <person name="Takaki Y."/>
            <person name="Atomi H."/>
            <person name="Takai K."/>
        </authorList>
    </citation>
    <scope>NUCLEOTIDE SEQUENCE [LARGE SCALE GENOMIC DNA]</scope>
    <source>
        <strain evidence="8">DSM 17441 / JCM 13301 / NBRC 103674 / ABI70S6</strain>
    </source>
</reference>
<dbReference type="AlphaFoldDB" id="A0A0S3QRZ1"/>
<feature type="transmembrane region" description="Helical" evidence="6">
    <location>
        <begin position="247"/>
        <end position="273"/>
    </location>
</feature>
<dbReference type="SUPFAM" id="SSF161070">
    <property type="entry name" value="SNF-like"/>
    <property type="match status" value="1"/>
</dbReference>
<evidence type="ECO:0000256" key="4">
    <source>
        <dbReference type="ARBA" id="ARBA00022989"/>
    </source>
</evidence>
<proteinExistence type="predicted"/>
<dbReference type="PANTHER" id="PTHR42948:SF1">
    <property type="entry name" value="TRANSPORTER"/>
    <property type="match status" value="1"/>
</dbReference>